<dbReference type="Proteomes" id="UP000076502">
    <property type="component" value="Unassembled WGS sequence"/>
</dbReference>
<name>A0A154P5L6_DUFNO</name>
<dbReference type="EMBL" id="KQ434823">
    <property type="protein sequence ID" value="KZC07235.1"/>
    <property type="molecule type" value="Genomic_DNA"/>
</dbReference>
<organism evidence="1 2">
    <name type="scientific">Dufourea novaeangliae</name>
    <name type="common">Sweat bee</name>
    <dbReference type="NCBI Taxonomy" id="178035"/>
    <lineage>
        <taxon>Eukaryota</taxon>
        <taxon>Metazoa</taxon>
        <taxon>Ecdysozoa</taxon>
        <taxon>Arthropoda</taxon>
        <taxon>Hexapoda</taxon>
        <taxon>Insecta</taxon>
        <taxon>Pterygota</taxon>
        <taxon>Neoptera</taxon>
        <taxon>Endopterygota</taxon>
        <taxon>Hymenoptera</taxon>
        <taxon>Apocrita</taxon>
        <taxon>Aculeata</taxon>
        <taxon>Apoidea</taxon>
        <taxon>Anthophila</taxon>
        <taxon>Halictidae</taxon>
        <taxon>Rophitinae</taxon>
        <taxon>Dufourea</taxon>
    </lineage>
</organism>
<keyword evidence="2" id="KW-1185">Reference proteome</keyword>
<proteinExistence type="predicted"/>
<evidence type="ECO:0000313" key="2">
    <source>
        <dbReference type="Proteomes" id="UP000076502"/>
    </source>
</evidence>
<accession>A0A154P5L6</accession>
<sequence length="80" mass="9087">MYATGAPIITYAVHTSIPEREIPAPLYTDGNRFFFRSGNKEDNLAAPTRTVSLCVLREHLEIGSPVDRVRHAEFRSDRKQ</sequence>
<gene>
    <name evidence="1" type="ORF">WN55_07646</name>
</gene>
<evidence type="ECO:0000313" key="1">
    <source>
        <dbReference type="EMBL" id="KZC07235.1"/>
    </source>
</evidence>
<protein>
    <submittedName>
        <fullName evidence="1">Uncharacterized protein</fullName>
    </submittedName>
</protein>
<dbReference type="AlphaFoldDB" id="A0A154P5L6"/>
<reference evidence="1 2" key="1">
    <citation type="submission" date="2015-07" db="EMBL/GenBank/DDBJ databases">
        <title>The genome of Dufourea novaeangliae.</title>
        <authorList>
            <person name="Pan H."/>
            <person name="Kapheim K."/>
        </authorList>
    </citation>
    <scope>NUCLEOTIDE SEQUENCE [LARGE SCALE GENOMIC DNA]</scope>
    <source>
        <strain evidence="1">0120121106</strain>
        <tissue evidence="1">Whole body</tissue>
    </source>
</reference>